<accession>A0A3B0VC49</accession>
<evidence type="ECO:0000256" key="3">
    <source>
        <dbReference type="ARBA" id="ARBA00022692"/>
    </source>
</evidence>
<dbReference type="SUPFAM" id="SSF56935">
    <property type="entry name" value="Porins"/>
    <property type="match status" value="1"/>
</dbReference>
<evidence type="ECO:0000256" key="5">
    <source>
        <dbReference type="ARBA" id="ARBA00023077"/>
    </source>
</evidence>
<dbReference type="InterPro" id="IPR000531">
    <property type="entry name" value="Beta-barrel_TonB"/>
</dbReference>
<dbReference type="PROSITE" id="PS52016">
    <property type="entry name" value="TONB_DEPENDENT_REC_3"/>
    <property type="match status" value="1"/>
</dbReference>
<reference evidence="10" key="1">
    <citation type="submission" date="2018-06" db="EMBL/GenBank/DDBJ databases">
        <authorList>
            <person name="Zhirakovskaya E."/>
        </authorList>
    </citation>
    <scope>NUCLEOTIDE SEQUENCE</scope>
</reference>
<evidence type="ECO:0000256" key="6">
    <source>
        <dbReference type="ARBA" id="ARBA00023136"/>
    </source>
</evidence>
<evidence type="ECO:0000256" key="7">
    <source>
        <dbReference type="ARBA" id="ARBA00023170"/>
    </source>
</evidence>
<dbReference type="AlphaFoldDB" id="A0A3B0VC49"/>
<keyword evidence="4" id="KW-0732">Signal</keyword>
<dbReference type="InterPro" id="IPR036942">
    <property type="entry name" value="Beta-barrel_TonB_sf"/>
</dbReference>
<gene>
    <name evidence="10" type="ORF">MNBD_BACTEROID06-1849</name>
</gene>
<keyword evidence="7 10" id="KW-0675">Receptor</keyword>
<dbReference type="GO" id="GO:0044718">
    <property type="term" value="P:siderophore transmembrane transport"/>
    <property type="evidence" value="ECO:0007669"/>
    <property type="project" value="TreeGrafter"/>
</dbReference>
<dbReference type="EMBL" id="UOES01000568">
    <property type="protein sequence ID" value="VAW29424.1"/>
    <property type="molecule type" value="Genomic_DNA"/>
</dbReference>
<evidence type="ECO:0000256" key="4">
    <source>
        <dbReference type="ARBA" id="ARBA00022729"/>
    </source>
</evidence>
<evidence type="ECO:0000256" key="2">
    <source>
        <dbReference type="ARBA" id="ARBA00022448"/>
    </source>
</evidence>
<evidence type="ECO:0000313" key="10">
    <source>
        <dbReference type="EMBL" id="VAW29424.1"/>
    </source>
</evidence>
<name>A0A3B0VC49_9ZZZZ</name>
<keyword evidence="2" id="KW-0813">Transport</keyword>
<protein>
    <submittedName>
        <fullName evidence="10">Haemin uptake system outer membrane receptor</fullName>
    </submittedName>
</protein>
<dbReference type="InterPro" id="IPR039426">
    <property type="entry name" value="TonB-dep_rcpt-like"/>
</dbReference>
<evidence type="ECO:0000256" key="1">
    <source>
        <dbReference type="ARBA" id="ARBA00004571"/>
    </source>
</evidence>
<dbReference type="GO" id="GO:0009279">
    <property type="term" value="C:cell outer membrane"/>
    <property type="evidence" value="ECO:0007669"/>
    <property type="project" value="UniProtKB-SubCell"/>
</dbReference>
<keyword evidence="5" id="KW-0798">TonB box</keyword>
<feature type="non-terminal residue" evidence="10">
    <location>
        <position position="1"/>
    </location>
</feature>
<proteinExistence type="predicted"/>
<sequence>LIPNATTTDMGVFTIVNIDLDAVQLQGGIRYDQRMINSEEGLGDIGQIVFPALEKNYQSINYSGGIVYSISNITLRANIASGFRAPNTSELLSNGVHEGTNRYEVGNPNLVSEHATQADFSFDYRNEHIEISVNPYVNHISNYIFLSPTGTSIGSAPVYEYVQTNATLMGGEFGMHYHPHSIHWLHLESNLALVYTKDEADNPLPLIPATNINTTIKVEFTSTSKFRIKDIHLQDIYKFAQNRASLFESATPSYNLLNIGINLLLETKKLPLEMTVGVKNILNTTYIDHLSRFKPMDIPNPGINGYVGLKVKFNKQLSAH</sequence>
<dbReference type="Pfam" id="PF00593">
    <property type="entry name" value="TonB_dep_Rec_b-barrel"/>
    <property type="match status" value="1"/>
</dbReference>
<keyword evidence="6" id="KW-0472">Membrane</keyword>
<dbReference type="PANTHER" id="PTHR30069:SF29">
    <property type="entry name" value="HEMOGLOBIN AND HEMOGLOBIN-HAPTOGLOBIN-BINDING PROTEIN 1-RELATED"/>
    <property type="match status" value="1"/>
</dbReference>
<keyword evidence="8" id="KW-0998">Cell outer membrane</keyword>
<evidence type="ECO:0000256" key="8">
    <source>
        <dbReference type="ARBA" id="ARBA00023237"/>
    </source>
</evidence>
<comment type="subcellular location">
    <subcellularLocation>
        <location evidence="1">Cell outer membrane</location>
        <topology evidence="1">Multi-pass membrane protein</topology>
    </subcellularLocation>
</comment>
<keyword evidence="3" id="KW-0812">Transmembrane</keyword>
<feature type="domain" description="TonB-dependent receptor-like beta-barrel" evidence="9">
    <location>
        <begin position="3"/>
        <end position="281"/>
    </location>
</feature>
<dbReference type="GO" id="GO:0015344">
    <property type="term" value="F:siderophore uptake transmembrane transporter activity"/>
    <property type="evidence" value="ECO:0007669"/>
    <property type="project" value="TreeGrafter"/>
</dbReference>
<evidence type="ECO:0000259" key="9">
    <source>
        <dbReference type="Pfam" id="PF00593"/>
    </source>
</evidence>
<organism evidence="10">
    <name type="scientific">hydrothermal vent metagenome</name>
    <dbReference type="NCBI Taxonomy" id="652676"/>
    <lineage>
        <taxon>unclassified sequences</taxon>
        <taxon>metagenomes</taxon>
        <taxon>ecological metagenomes</taxon>
    </lineage>
</organism>
<dbReference type="PANTHER" id="PTHR30069">
    <property type="entry name" value="TONB-DEPENDENT OUTER MEMBRANE RECEPTOR"/>
    <property type="match status" value="1"/>
</dbReference>
<dbReference type="Gene3D" id="2.40.170.20">
    <property type="entry name" value="TonB-dependent receptor, beta-barrel domain"/>
    <property type="match status" value="1"/>
</dbReference>